<evidence type="ECO:0000313" key="2">
    <source>
        <dbReference type="Proteomes" id="UP000280307"/>
    </source>
</evidence>
<proteinExistence type="predicted"/>
<sequence>MAYSDFTLQEAVRRFQLHLHEAHDLFAPVVELEPSPLLRATLAEQIPLALAIQTEKARSELIIVPILVEMRRHLERSISLFSGIEFNVDPAQGLNGICDYIISQSHEQFYIQAPVMAVVEAKNENIKAGLGQCAAALVAAQRFNERENTGITRVYGVVTTGNIWRFLKLDGTLLYVDQVEYYVDRVGAILAILNRMACEPIADNQ</sequence>
<accession>A0A426TST0</accession>
<comment type="caution">
    <text evidence="1">The sequence shown here is derived from an EMBL/GenBank/DDBJ whole genome shotgun (WGS) entry which is preliminary data.</text>
</comment>
<dbReference type="Proteomes" id="UP000280307">
    <property type="component" value="Unassembled WGS sequence"/>
</dbReference>
<reference evidence="1 2" key="1">
    <citation type="submission" date="2018-12" db="EMBL/GenBank/DDBJ databases">
        <title>Genome Sequence of Candidatus Viridilinea halotolerans isolated from saline sulfide-rich spring.</title>
        <authorList>
            <person name="Grouzdev D.S."/>
            <person name="Burganskaya E.I."/>
            <person name="Krutkina M.S."/>
            <person name="Sukhacheva M.V."/>
            <person name="Gorlenko V.M."/>
        </authorList>
    </citation>
    <scope>NUCLEOTIDE SEQUENCE [LARGE SCALE GENOMIC DNA]</scope>
    <source>
        <strain evidence="1">Chok-6</strain>
    </source>
</reference>
<dbReference type="EMBL" id="RSAS01000805">
    <property type="protein sequence ID" value="RRR67173.1"/>
    <property type="molecule type" value="Genomic_DNA"/>
</dbReference>
<dbReference type="AlphaFoldDB" id="A0A426TST0"/>
<evidence type="ECO:0008006" key="3">
    <source>
        <dbReference type="Google" id="ProtNLM"/>
    </source>
</evidence>
<gene>
    <name evidence="1" type="ORF">EI684_19405</name>
</gene>
<name>A0A426TST0_9CHLR</name>
<protein>
    <recommendedName>
        <fullName evidence="3">Restriction endonuclease subunit R</fullName>
    </recommendedName>
</protein>
<evidence type="ECO:0000313" key="1">
    <source>
        <dbReference type="EMBL" id="RRR67173.1"/>
    </source>
</evidence>
<organism evidence="1 2">
    <name type="scientific">Candidatus Viridilinea halotolerans</name>
    <dbReference type="NCBI Taxonomy" id="2491704"/>
    <lineage>
        <taxon>Bacteria</taxon>
        <taxon>Bacillati</taxon>
        <taxon>Chloroflexota</taxon>
        <taxon>Chloroflexia</taxon>
        <taxon>Chloroflexales</taxon>
        <taxon>Chloroflexineae</taxon>
        <taxon>Oscillochloridaceae</taxon>
        <taxon>Candidatus Viridilinea</taxon>
    </lineage>
</organism>